<dbReference type="PROSITE" id="PS51257">
    <property type="entry name" value="PROKAR_LIPOPROTEIN"/>
    <property type="match status" value="1"/>
</dbReference>
<evidence type="ECO:0000256" key="1">
    <source>
        <dbReference type="SAM" id="SignalP"/>
    </source>
</evidence>
<sequence>MAKCLAAALLLLAVLTSCDGRELNEKVAATRGAGVGESKAMGLPDLPAVTLPTAPTLPTLPTLPMLPTLPLVGAITGTSTITGPAVALPAIPAHP</sequence>
<feature type="signal peptide" evidence="1">
    <location>
        <begin position="1"/>
        <end position="20"/>
    </location>
</feature>
<feature type="chain" id="PRO_5040475529" evidence="1">
    <location>
        <begin position="21"/>
        <end position="95"/>
    </location>
</feature>
<reference evidence="2 3" key="1">
    <citation type="submission" date="2017-09" db="EMBL/GenBank/DDBJ databases">
        <authorList>
            <consortium name="International Durum Wheat Genome Sequencing Consortium (IDWGSC)"/>
            <person name="Milanesi L."/>
        </authorList>
    </citation>
    <scope>NUCLEOTIDE SEQUENCE [LARGE SCALE GENOMIC DNA]</scope>
    <source>
        <strain evidence="3">cv. Svevo</strain>
    </source>
</reference>
<dbReference type="Gramene" id="TRITD2Av1G259430.1">
    <property type="protein sequence ID" value="TRITD2Av1G259430.1"/>
    <property type="gene ID" value="TRITD2Av1G259430"/>
</dbReference>
<name>A0A9R1P505_TRITD</name>
<evidence type="ECO:0000313" key="2">
    <source>
        <dbReference type="EMBL" id="VAH36610.1"/>
    </source>
</evidence>
<organism evidence="2 3">
    <name type="scientific">Triticum turgidum subsp. durum</name>
    <name type="common">Durum wheat</name>
    <name type="synonym">Triticum durum</name>
    <dbReference type="NCBI Taxonomy" id="4567"/>
    <lineage>
        <taxon>Eukaryota</taxon>
        <taxon>Viridiplantae</taxon>
        <taxon>Streptophyta</taxon>
        <taxon>Embryophyta</taxon>
        <taxon>Tracheophyta</taxon>
        <taxon>Spermatophyta</taxon>
        <taxon>Magnoliopsida</taxon>
        <taxon>Liliopsida</taxon>
        <taxon>Poales</taxon>
        <taxon>Poaceae</taxon>
        <taxon>BOP clade</taxon>
        <taxon>Pooideae</taxon>
        <taxon>Triticodae</taxon>
        <taxon>Triticeae</taxon>
        <taxon>Triticinae</taxon>
        <taxon>Triticum</taxon>
    </lineage>
</organism>
<dbReference type="AlphaFoldDB" id="A0A9R1P505"/>
<evidence type="ECO:0000313" key="3">
    <source>
        <dbReference type="Proteomes" id="UP000324705"/>
    </source>
</evidence>
<accession>A0A9R1P505</accession>
<keyword evidence="1" id="KW-0732">Signal</keyword>
<keyword evidence="3" id="KW-1185">Reference proteome</keyword>
<gene>
    <name evidence="2" type="ORF">TRITD_2Av1G259430</name>
</gene>
<dbReference type="EMBL" id="LT934113">
    <property type="protein sequence ID" value="VAH36610.1"/>
    <property type="molecule type" value="Genomic_DNA"/>
</dbReference>
<proteinExistence type="predicted"/>
<protein>
    <submittedName>
        <fullName evidence="2">Uncharacterized protein</fullName>
    </submittedName>
</protein>
<dbReference type="Proteomes" id="UP000324705">
    <property type="component" value="Chromosome 2A"/>
</dbReference>